<organism evidence="2 3">
    <name type="scientific">Panaeolus cyanescens</name>
    <dbReference type="NCBI Taxonomy" id="181874"/>
    <lineage>
        <taxon>Eukaryota</taxon>
        <taxon>Fungi</taxon>
        <taxon>Dikarya</taxon>
        <taxon>Basidiomycota</taxon>
        <taxon>Agaricomycotina</taxon>
        <taxon>Agaricomycetes</taxon>
        <taxon>Agaricomycetidae</taxon>
        <taxon>Agaricales</taxon>
        <taxon>Agaricineae</taxon>
        <taxon>Galeropsidaceae</taxon>
        <taxon>Panaeolus</taxon>
    </lineage>
</organism>
<gene>
    <name evidence="2" type="ORF">CVT24_003277</name>
</gene>
<comment type="caution">
    <text evidence="2">The sequence shown here is derived from an EMBL/GenBank/DDBJ whole genome shotgun (WGS) entry which is preliminary data.</text>
</comment>
<protein>
    <submittedName>
        <fullName evidence="2">Uncharacterized protein</fullName>
    </submittedName>
</protein>
<evidence type="ECO:0000313" key="2">
    <source>
        <dbReference type="EMBL" id="PPR05534.1"/>
    </source>
</evidence>
<feature type="region of interest" description="Disordered" evidence="1">
    <location>
        <begin position="83"/>
        <end position="114"/>
    </location>
</feature>
<dbReference type="Proteomes" id="UP000284842">
    <property type="component" value="Unassembled WGS sequence"/>
</dbReference>
<feature type="compositionally biased region" description="Polar residues" evidence="1">
    <location>
        <begin position="95"/>
        <end position="114"/>
    </location>
</feature>
<sequence>MALIPSKKINTCGPSSSRPIDIVSASKARQEVINVAQKSLKNAVGLTDSLRCHIIKYYVSEVLSHIKHAADLDISILEAINQSKKNPRSRKTRIDTASQDESRDLSTTSQPSSSDGFIVHISSVERPMKKSKTFVFVPASHYMKSPDTIDSRMKHTASHDQMWGAQPLAFSSTLVTDDHDSMANDGKIHSGPPTLLEDPNTNANLESTSDELYDEYMDQYLALFDD</sequence>
<dbReference type="InParanoid" id="A0A409YR96"/>
<reference evidence="2 3" key="1">
    <citation type="journal article" date="2018" name="Evol. Lett.">
        <title>Horizontal gene cluster transfer increased hallucinogenic mushroom diversity.</title>
        <authorList>
            <person name="Reynolds H.T."/>
            <person name="Vijayakumar V."/>
            <person name="Gluck-Thaler E."/>
            <person name="Korotkin H.B."/>
            <person name="Matheny P.B."/>
            <person name="Slot J.C."/>
        </authorList>
    </citation>
    <scope>NUCLEOTIDE SEQUENCE [LARGE SCALE GENOMIC DNA]</scope>
    <source>
        <strain evidence="2 3">2629</strain>
    </source>
</reference>
<accession>A0A409YR96</accession>
<proteinExistence type="predicted"/>
<dbReference type="AlphaFoldDB" id="A0A409YR96"/>
<evidence type="ECO:0000313" key="3">
    <source>
        <dbReference type="Proteomes" id="UP000284842"/>
    </source>
</evidence>
<keyword evidence="3" id="KW-1185">Reference proteome</keyword>
<evidence type="ECO:0000256" key="1">
    <source>
        <dbReference type="SAM" id="MobiDB-lite"/>
    </source>
</evidence>
<dbReference type="EMBL" id="NHTK01000795">
    <property type="protein sequence ID" value="PPR05534.1"/>
    <property type="molecule type" value="Genomic_DNA"/>
</dbReference>
<name>A0A409YR96_9AGAR</name>